<feature type="domain" description="UDP-glucose/GDP-mannose dehydrogenase C-terminal" evidence="11">
    <location>
        <begin position="315"/>
        <end position="421"/>
    </location>
</feature>
<feature type="binding site" evidence="9">
    <location>
        <begin position="250"/>
        <end position="254"/>
    </location>
    <ligand>
        <name>substrate</name>
    </ligand>
</feature>
<feature type="binding site" evidence="9">
    <location>
        <position position="258"/>
    </location>
    <ligand>
        <name>substrate</name>
    </ligand>
</feature>
<dbReference type="FunFam" id="1.20.5.100:FF:000001">
    <property type="entry name" value="UDP-glucose 6-dehydrogenase"/>
    <property type="match status" value="1"/>
</dbReference>
<dbReference type="SUPFAM" id="SSF51735">
    <property type="entry name" value="NAD(P)-binding Rossmann-fold domains"/>
    <property type="match status" value="1"/>
</dbReference>
<dbReference type="GO" id="GO:0000271">
    <property type="term" value="P:polysaccharide biosynthetic process"/>
    <property type="evidence" value="ECO:0007669"/>
    <property type="project" value="InterPro"/>
</dbReference>
<dbReference type="SMART" id="SM00984">
    <property type="entry name" value="UDPG_MGDP_dh_C"/>
    <property type="match status" value="1"/>
</dbReference>
<dbReference type="EC" id="1.1.1.22" evidence="3 7"/>
<evidence type="ECO:0000256" key="7">
    <source>
        <dbReference type="PIRNR" id="PIRNR000124"/>
    </source>
</evidence>
<evidence type="ECO:0000256" key="6">
    <source>
        <dbReference type="ARBA" id="ARBA00047473"/>
    </source>
</evidence>
<dbReference type="InterPro" id="IPR008927">
    <property type="entry name" value="6-PGluconate_DH-like_C_sf"/>
</dbReference>
<dbReference type="NCBIfam" id="TIGR03026">
    <property type="entry name" value="NDP-sugDHase"/>
    <property type="match status" value="1"/>
</dbReference>
<evidence type="ECO:0000259" key="11">
    <source>
        <dbReference type="SMART" id="SM00984"/>
    </source>
</evidence>
<dbReference type="Pfam" id="PF03721">
    <property type="entry name" value="UDPG_MGDP_dh_N"/>
    <property type="match status" value="1"/>
</dbReference>
<feature type="binding site" evidence="10">
    <location>
        <position position="264"/>
    </location>
    <ligand>
        <name>NAD(+)</name>
        <dbReference type="ChEBI" id="CHEBI:57540"/>
    </ligand>
</feature>
<evidence type="ECO:0000256" key="1">
    <source>
        <dbReference type="ARBA" id="ARBA00004701"/>
    </source>
</evidence>
<evidence type="ECO:0000313" key="12">
    <source>
        <dbReference type="EMBL" id="MBE6502647.1"/>
    </source>
</evidence>
<evidence type="ECO:0000256" key="8">
    <source>
        <dbReference type="PIRSR" id="PIRSR500134-1"/>
    </source>
</evidence>
<feature type="binding site" evidence="9">
    <location>
        <begin position="150"/>
        <end position="153"/>
    </location>
    <ligand>
        <name>substrate</name>
    </ligand>
</feature>
<evidence type="ECO:0000256" key="2">
    <source>
        <dbReference type="ARBA" id="ARBA00006601"/>
    </source>
</evidence>
<feature type="binding site" evidence="10">
    <location>
        <position position="121"/>
    </location>
    <ligand>
        <name>NAD(+)</name>
        <dbReference type="ChEBI" id="CHEBI:57540"/>
    </ligand>
</feature>
<dbReference type="RefSeq" id="WP_303739714.1">
    <property type="nucleotide sequence ID" value="NZ_SUTK01000094.1"/>
</dbReference>
<comment type="caution">
    <text evidence="12">The sequence shown here is derived from an EMBL/GenBank/DDBJ whole genome shotgun (WGS) entry which is preliminary data.</text>
</comment>
<dbReference type="InterPro" id="IPR028357">
    <property type="entry name" value="UDPglc_DH_bac"/>
</dbReference>
<feature type="binding site" evidence="10">
    <location>
        <position position="86"/>
    </location>
    <ligand>
        <name>NAD(+)</name>
        <dbReference type="ChEBI" id="CHEBI:57540"/>
    </ligand>
</feature>
<feature type="binding site" evidence="9">
    <location>
        <position position="322"/>
    </location>
    <ligand>
        <name>substrate</name>
    </ligand>
</feature>
<dbReference type="Gene3D" id="1.20.5.100">
    <property type="entry name" value="Cytochrome c1, transmembrane anchor, C-terminal"/>
    <property type="match status" value="1"/>
</dbReference>
<dbReference type="PIRSF" id="PIRSF500134">
    <property type="entry name" value="UDPglc_DH_bac"/>
    <property type="match status" value="1"/>
</dbReference>
<feature type="binding site" evidence="9">
    <location>
        <position position="205"/>
    </location>
    <ligand>
        <name>substrate</name>
    </ligand>
</feature>
<dbReference type="PANTHER" id="PTHR43750">
    <property type="entry name" value="UDP-GLUCOSE 6-DEHYDROGENASE TUAD"/>
    <property type="match status" value="1"/>
</dbReference>
<feature type="active site" description="Nucleophile" evidence="8">
    <location>
        <position position="261"/>
    </location>
</feature>
<dbReference type="PANTHER" id="PTHR43750:SF3">
    <property type="entry name" value="UDP-GLUCOSE 6-DEHYDROGENASE TUAD"/>
    <property type="match status" value="1"/>
</dbReference>
<feature type="binding site" evidence="10">
    <location>
        <position position="329"/>
    </location>
    <ligand>
        <name>NAD(+)</name>
        <dbReference type="ChEBI" id="CHEBI:57540"/>
    </ligand>
</feature>
<keyword evidence="4 7" id="KW-0560">Oxidoreductase</keyword>
<dbReference type="SUPFAM" id="SSF52413">
    <property type="entry name" value="UDP-glucose/GDP-mannose dehydrogenase C-terminal domain"/>
    <property type="match status" value="1"/>
</dbReference>
<comment type="pathway">
    <text evidence="1">Nucleotide-sugar biosynthesis; UDP-alpha-D-glucuronate biosynthesis; UDP-alpha-D-glucuronate from UDP-alpha-D-glucose: step 1/1.</text>
</comment>
<organism evidence="12 13">
    <name type="scientific">Methanobrevibacter thaueri</name>
    <dbReference type="NCBI Taxonomy" id="190975"/>
    <lineage>
        <taxon>Archaea</taxon>
        <taxon>Methanobacteriati</taxon>
        <taxon>Methanobacteriota</taxon>
        <taxon>Methanomada group</taxon>
        <taxon>Methanobacteria</taxon>
        <taxon>Methanobacteriales</taxon>
        <taxon>Methanobacteriaceae</taxon>
        <taxon>Methanobrevibacter</taxon>
    </lineage>
</organism>
<evidence type="ECO:0000256" key="3">
    <source>
        <dbReference type="ARBA" id="ARBA00012954"/>
    </source>
</evidence>
<dbReference type="Gene3D" id="3.40.50.720">
    <property type="entry name" value="NAD(P)-binding Rossmann-like Domain"/>
    <property type="match status" value="2"/>
</dbReference>
<dbReference type="Pfam" id="PF03720">
    <property type="entry name" value="UDPG_MGDP_dh_C"/>
    <property type="match status" value="1"/>
</dbReference>
<dbReference type="AlphaFoldDB" id="A0A8T3VFG6"/>
<comment type="catalytic activity">
    <reaction evidence="6 7">
        <text>UDP-alpha-D-glucose + 2 NAD(+) + H2O = UDP-alpha-D-glucuronate + 2 NADH + 3 H(+)</text>
        <dbReference type="Rhea" id="RHEA:23596"/>
        <dbReference type="ChEBI" id="CHEBI:15377"/>
        <dbReference type="ChEBI" id="CHEBI:15378"/>
        <dbReference type="ChEBI" id="CHEBI:57540"/>
        <dbReference type="ChEBI" id="CHEBI:57945"/>
        <dbReference type="ChEBI" id="CHEBI:58052"/>
        <dbReference type="ChEBI" id="CHEBI:58885"/>
        <dbReference type="EC" id="1.1.1.22"/>
    </reaction>
</comment>
<proteinExistence type="inferred from homology"/>
<evidence type="ECO:0000256" key="5">
    <source>
        <dbReference type="ARBA" id="ARBA00023027"/>
    </source>
</evidence>
<dbReference type="Proteomes" id="UP000783037">
    <property type="component" value="Unassembled WGS sequence"/>
</dbReference>
<dbReference type="PIRSF" id="PIRSF000124">
    <property type="entry name" value="UDPglc_GDPman_dh"/>
    <property type="match status" value="1"/>
</dbReference>
<accession>A0A8T3VFG6</accession>
<feature type="binding site" evidence="10">
    <location>
        <position position="35"/>
    </location>
    <ligand>
        <name>NAD(+)</name>
        <dbReference type="ChEBI" id="CHEBI:57540"/>
    </ligand>
</feature>
<dbReference type="GO" id="GO:0003979">
    <property type="term" value="F:UDP-glucose 6-dehydrogenase activity"/>
    <property type="evidence" value="ECO:0007669"/>
    <property type="project" value="UniProtKB-EC"/>
</dbReference>
<reference evidence="12" key="1">
    <citation type="submission" date="2019-04" db="EMBL/GenBank/DDBJ databases">
        <title>Evolution of Biomass-Degrading Anaerobic Consortia Revealed by Metagenomics.</title>
        <authorList>
            <person name="Peng X."/>
        </authorList>
    </citation>
    <scope>NUCLEOTIDE SEQUENCE</scope>
    <source>
        <strain evidence="12">SIG18</strain>
    </source>
</reference>
<dbReference type="InterPro" id="IPR036220">
    <property type="entry name" value="UDP-Glc/GDP-Man_DH_C_sf"/>
</dbReference>
<dbReference type="InterPro" id="IPR001732">
    <property type="entry name" value="UDP-Glc/GDP-Man_DH_N"/>
</dbReference>
<name>A0A8T3VFG6_9EURY</name>
<feature type="binding site" evidence="10">
    <location>
        <position position="153"/>
    </location>
    <ligand>
        <name>NAD(+)</name>
        <dbReference type="ChEBI" id="CHEBI:57540"/>
    </ligand>
</feature>
<dbReference type="InterPro" id="IPR036291">
    <property type="entry name" value="NAD(P)-bd_dom_sf"/>
</dbReference>
<dbReference type="Pfam" id="PF00984">
    <property type="entry name" value="UDPG_MGDP_dh"/>
    <property type="match status" value="1"/>
</dbReference>
<dbReference type="InterPro" id="IPR014027">
    <property type="entry name" value="UDP-Glc/GDP-Man_DH_C"/>
</dbReference>
<protein>
    <recommendedName>
        <fullName evidence="3 7">UDP-glucose 6-dehydrogenase</fullName>
        <ecNumber evidence="3 7">1.1.1.22</ecNumber>
    </recommendedName>
</protein>
<dbReference type="EMBL" id="SUTK01000094">
    <property type="protein sequence ID" value="MBE6502647.1"/>
    <property type="molecule type" value="Genomic_DNA"/>
</dbReference>
<gene>
    <name evidence="12" type="ORF">E7Z79_09455</name>
</gene>
<evidence type="ECO:0000256" key="10">
    <source>
        <dbReference type="PIRSR" id="PIRSR500134-3"/>
    </source>
</evidence>
<keyword evidence="5 7" id="KW-0520">NAD</keyword>
<dbReference type="InterPro" id="IPR017476">
    <property type="entry name" value="UDP-Glc/GDP-Man"/>
</dbReference>
<sequence length="435" mass="48291">MNITVIGTGYVGLVTGACFSKMENKVYCVDIDEEKIEGLKNGVMPIFEPNLESIILESQKNGDIIFTTNLKEALNDSNIIFIAVGTPMNEDGSANLDHILEAARDIGKTISHESLVVVKSTVPVGTSHEIQRTISEISNVEVDIASNPEFLREGRAVEDFMNPDRIVIGAENDKAFDTLMELYSPFTLNQDQYILMDVKSSELTKYTANALLATRISFINEMAHICEVTGTNIQDIQRGIGSDKRIGHDYLNAGCGYGGSCLPKDVNALINMANSNGYDPAILTQVEEVNSNQKNVLVNKIVDRFGDDLNGLTFGIWGLAFKPGTSDVRKATSLVVISKLIEKGAKIRAYDPRATAEFEKAIDEKYLHSIEFVDEKYSALKDCESMILITEWKEFENPDFNLLSDNLNRNIIFDGRNIYDKKINSMGFELYQIGC</sequence>
<dbReference type="SUPFAM" id="SSF48179">
    <property type="entry name" value="6-phosphogluconate dehydrogenase C-terminal domain-like"/>
    <property type="match status" value="1"/>
</dbReference>
<evidence type="ECO:0000256" key="4">
    <source>
        <dbReference type="ARBA" id="ARBA00023002"/>
    </source>
</evidence>
<evidence type="ECO:0000256" key="9">
    <source>
        <dbReference type="PIRSR" id="PIRSR500134-2"/>
    </source>
</evidence>
<evidence type="ECO:0000313" key="13">
    <source>
        <dbReference type="Proteomes" id="UP000783037"/>
    </source>
</evidence>
<comment type="similarity">
    <text evidence="2 7">Belongs to the UDP-glucose/GDP-mannose dehydrogenase family.</text>
</comment>
<dbReference type="InterPro" id="IPR014026">
    <property type="entry name" value="UDP-Glc/GDP-Man_DH_dimer"/>
</dbReference>
<feature type="binding site" evidence="10">
    <location>
        <position position="30"/>
    </location>
    <ligand>
        <name>NAD(+)</name>
        <dbReference type="ChEBI" id="CHEBI:57540"/>
    </ligand>
</feature>
<dbReference type="GO" id="GO:0051287">
    <property type="term" value="F:NAD binding"/>
    <property type="evidence" value="ECO:0007669"/>
    <property type="project" value="InterPro"/>
</dbReference>